<reference evidence="2" key="2">
    <citation type="book" date="2010" name="PROCEEDINGS OF 13TH INTERNATIONAL CONFERENCE ON HARMFUL ALGAE" publisher="International Society For The Study of Harmful Algae" city="Hong Kong, China">
        <title>Dinoflagellate meta-transcriptomics enabled by spliced leader.</title>
        <editorList>
            <person name="Unknown A."/>
        </editorList>
        <authorList>
            <person name="Lin S."/>
            <person name="Zhang H."/>
        </authorList>
    </citation>
    <scope>NUCLEOTIDE SEQUENCE</scope>
    <source>
        <strain evidence="2">CCMP1975</strain>
    </source>
</reference>
<feature type="region of interest" description="Disordered" evidence="1">
    <location>
        <begin position="1"/>
        <end position="36"/>
    </location>
</feature>
<dbReference type="AlphaFoldDB" id="E8Z721"/>
<name>E8Z721_KARVE</name>
<proteinExistence type="evidence at transcript level"/>
<evidence type="ECO:0000313" key="2">
    <source>
        <dbReference type="EMBL" id="ACU45251.1"/>
    </source>
</evidence>
<dbReference type="SUPFAM" id="SSF49599">
    <property type="entry name" value="TRAF domain-like"/>
    <property type="match status" value="1"/>
</dbReference>
<protein>
    <submittedName>
        <fullName evidence="2">Uncharacterized protein</fullName>
    </submittedName>
</protein>
<dbReference type="EMBL" id="FJ600241">
    <property type="protein sequence ID" value="ACU45251.1"/>
    <property type="molecule type" value="mRNA"/>
</dbReference>
<organism evidence="2">
    <name type="scientific">Karlodinium veneficum</name>
    <name type="common">Dinoflagellate</name>
    <name type="synonym">Karlodinium micrum</name>
    <dbReference type="NCBI Taxonomy" id="407301"/>
    <lineage>
        <taxon>Eukaryota</taxon>
        <taxon>Sar</taxon>
        <taxon>Alveolata</taxon>
        <taxon>Dinophyceae</taxon>
        <taxon>Gymnodiniales</taxon>
        <taxon>Kareniaceae</taxon>
        <taxon>Karlodinium</taxon>
    </lineage>
</organism>
<accession>E8Z721</accession>
<evidence type="ECO:0000256" key="1">
    <source>
        <dbReference type="SAM" id="MobiDB-lite"/>
    </source>
</evidence>
<sequence>MRVEAAEFVPGANASSLQTELEKTTDSTPQIDSSGKAPVASVLSADASEFIPGSSAVTTDWTSQQQQDRYSSTYTPLDALLDEQNQYTAVDQETFMTPQLLEESESDSGSLQVQGRRLLWEVSGVWEELNQMPRSECLRSRHFTVLGSHPLRLAFFPSGAALTEDGYSAVDLLCEEKQKLKFELFLNDRSSGMKAMLGKKFSCDFRQPHLAEGGNVIVGIEVHENLYYAGFWIRMSSSSHEDGKMPAAFSTAELRYSCG</sequence>
<reference evidence="2" key="1">
    <citation type="submission" date="2008-12" db="EMBL/GenBank/DDBJ databases">
        <authorList>
            <person name="Zhang H."/>
            <person name="Lin S."/>
        </authorList>
    </citation>
    <scope>NUCLEOTIDE SEQUENCE</scope>
    <source>
        <strain evidence="2">CCMP1975</strain>
    </source>
</reference>